<dbReference type="EMBL" id="JAYMRP010000016">
    <property type="protein sequence ID" value="MFB8774855.1"/>
    <property type="molecule type" value="Genomic_DNA"/>
</dbReference>
<reference evidence="2 3" key="1">
    <citation type="submission" date="2024-01" db="EMBL/GenBank/DDBJ databases">
        <title>Genome mining of biosynthetic gene clusters to explore secondary metabolites of Streptomyces sp.</title>
        <authorList>
            <person name="Baig A."/>
            <person name="Ajitkumar Shintre N."/>
            <person name="Kumar H."/>
            <person name="Anbarasu A."/>
            <person name="Ramaiah S."/>
        </authorList>
    </citation>
    <scope>NUCLEOTIDE SEQUENCE [LARGE SCALE GENOMIC DNA]</scope>
    <source>
        <strain evidence="2 3">A57</strain>
    </source>
</reference>
<evidence type="ECO:0008006" key="4">
    <source>
        <dbReference type="Google" id="ProtNLM"/>
    </source>
</evidence>
<gene>
    <name evidence="2" type="ORF">VSS16_19330</name>
</gene>
<sequence>MAAADRGIRQWDAADGKKSQHWHLVPGEGEAGLNVIECVTDGGVLTLAGPAAHGIRAALRP</sequence>
<keyword evidence="3" id="KW-1185">Reference proteome</keyword>
<evidence type="ECO:0000313" key="2">
    <source>
        <dbReference type="EMBL" id="MFB8774855.1"/>
    </source>
</evidence>
<dbReference type="RefSeq" id="WP_376733542.1">
    <property type="nucleotide sequence ID" value="NZ_JAYMRP010000016.1"/>
</dbReference>
<protein>
    <recommendedName>
        <fullName evidence="4">Ricin B lectin domain-containing protein</fullName>
    </recommendedName>
</protein>
<accession>A0ABV5EDG8</accession>
<feature type="region of interest" description="Disordered" evidence="1">
    <location>
        <begin position="1"/>
        <end position="20"/>
    </location>
</feature>
<proteinExistence type="predicted"/>
<name>A0ABV5EDG8_9ACTN</name>
<evidence type="ECO:0000313" key="3">
    <source>
        <dbReference type="Proteomes" id="UP001585080"/>
    </source>
</evidence>
<dbReference type="Proteomes" id="UP001585080">
    <property type="component" value="Unassembled WGS sequence"/>
</dbReference>
<organism evidence="2 3">
    <name type="scientific">Streptomyces broussonetiae</name>
    <dbReference type="NCBI Taxonomy" id="2686304"/>
    <lineage>
        <taxon>Bacteria</taxon>
        <taxon>Bacillati</taxon>
        <taxon>Actinomycetota</taxon>
        <taxon>Actinomycetes</taxon>
        <taxon>Kitasatosporales</taxon>
        <taxon>Streptomycetaceae</taxon>
        <taxon>Streptomyces</taxon>
    </lineage>
</organism>
<comment type="caution">
    <text evidence="2">The sequence shown here is derived from an EMBL/GenBank/DDBJ whole genome shotgun (WGS) entry which is preliminary data.</text>
</comment>
<evidence type="ECO:0000256" key="1">
    <source>
        <dbReference type="SAM" id="MobiDB-lite"/>
    </source>
</evidence>
<feature type="compositionally biased region" description="Basic and acidic residues" evidence="1">
    <location>
        <begin position="1"/>
        <end position="18"/>
    </location>
</feature>